<keyword evidence="1" id="KW-1133">Transmembrane helix</keyword>
<protein>
    <recommendedName>
        <fullName evidence="2">DM13 domain-containing protein</fullName>
    </recommendedName>
</protein>
<sequence>MSKQTLYILVGTVLVILLGLMGYFYYAKEIYTPISGDTQNPEIAREDKLNTLDNFTQEGKNAFELQAQLKANEVLQFSEPLAANFSKVVEAPLQIKMYEAQGNVIWAESEESSVIRLEDVSMINGPELHVFLAKGMDLKNAVDLGEIKSTEGSANYAFDKSYTREEYNTVLVASKFFGIVYYYANLK</sequence>
<organism evidence="3 4">
    <name type="scientific">candidate division WWE3 bacterium</name>
    <dbReference type="NCBI Taxonomy" id="2053526"/>
    <lineage>
        <taxon>Bacteria</taxon>
        <taxon>Katanobacteria</taxon>
    </lineage>
</organism>
<accession>A0A955EEF4</accession>
<keyword evidence="1" id="KW-0812">Transmembrane</keyword>
<reference evidence="3" key="1">
    <citation type="submission" date="2020-04" db="EMBL/GenBank/DDBJ databases">
        <authorList>
            <person name="Zhang T."/>
        </authorList>
    </citation>
    <scope>NUCLEOTIDE SEQUENCE</scope>
    <source>
        <strain evidence="3">HKST-UBA79</strain>
    </source>
</reference>
<dbReference type="EMBL" id="JAGQNX010000049">
    <property type="protein sequence ID" value="MCA9308213.1"/>
    <property type="molecule type" value="Genomic_DNA"/>
</dbReference>
<keyword evidence="1" id="KW-0472">Membrane</keyword>
<dbReference type="InterPro" id="IPR019545">
    <property type="entry name" value="DM13_domain"/>
</dbReference>
<dbReference type="AlphaFoldDB" id="A0A955EEF4"/>
<reference evidence="3" key="2">
    <citation type="journal article" date="2021" name="Microbiome">
        <title>Successional dynamics and alternative stable states in a saline activated sludge microbial community over 9 years.</title>
        <authorList>
            <person name="Wang Y."/>
            <person name="Ye J."/>
            <person name="Ju F."/>
            <person name="Liu L."/>
            <person name="Boyd J.A."/>
            <person name="Deng Y."/>
            <person name="Parks D.H."/>
            <person name="Jiang X."/>
            <person name="Yin X."/>
            <person name="Woodcroft B.J."/>
            <person name="Tyson G.W."/>
            <person name="Hugenholtz P."/>
            <person name="Polz M.F."/>
            <person name="Zhang T."/>
        </authorList>
    </citation>
    <scope>NUCLEOTIDE SEQUENCE</scope>
    <source>
        <strain evidence="3">HKST-UBA79</strain>
    </source>
</reference>
<evidence type="ECO:0000313" key="3">
    <source>
        <dbReference type="EMBL" id="MCA9308213.1"/>
    </source>
</evidence>
<dbReference type="PROSITE" id="PS51549">
    <property type="entry name" value="DM13"/>
    <property type="match status" value="1"/>
</dbReference>
<proteinExistence type="predicted"/>
<dbReference type="Proteomes" id="UP000740557">
    <property type="component" value="Unassembled WGS sequence"/>
</dbReference>
<gene>
    <name evidence="3" type="ORF">KC980_01760</name>
</gene>
<evidence type="ECO:0000259" key="2">
    <source>
        <dbReference type="PROSITE" id="PS51549"/>
    </source>
</evidence>
<evidence type="ECO:0000313" key="4">
    <source>
        <dbReference type="Proteomes" id="UP000740557"/>
    </source>
</evidence>
<feature type="domain" description="DM13" evidence="2">
    <location>
        <begin position="83"/>
        <end position="187"/>
    </location>
</feature>
<name>A0A955EEF4_UNCKA</name>
<comment type="caution">
    <text evidence="3">The sequence shown here is derived from an EMBL/GenBank/DDBJ whole genome shotgun (WGS) entry which is preliminary data.</text>
</comment>
<evidence type="ECO:0000256" key="1">
    <source>
        <dbReference type="SAM" id="Phobius"/>
    </source>
</evidence>
<feature type="transmembrane region" description="Helical" evidence="1">
    <location>
        <begin position="6"/>
        <end position="26"/>
    </location>
</feature>